<dbReference type="Pfam" id="PF17921">
    <property type="entry name" value="Integrase_H2C2"/>
    <property type="match status" value="1"/>
</dbReference>
<dbReference type="Pfam" id="PF18701">
    <property type="entry name" value="DUF5641"/>
    <property type="match status" value="1"/>
</dbReference>
<dbReference type="Proteomes" id="UP000479000">
    <property type="component" value="Unassembled WGS sequence"/>
</dbReference>
<dbReference type="GO" id="GO:0015074">
    <property type="term" value="P:DNA integration"/>
    <property type="evidence" value="ECO:0007669"/>
    <property type="project" value="InterPro"/>
</dbReference>
<dbReference type="AlphaFoldDB" id="A0A6H5HN51"/>
<evidence type="ECO:0000313" key="3">
    <source>
        <dbReference type="Proteomes" id="UP000479000"/>
    </source>
</evidence>
<gene>
    <name evidence="2" type="ORF">NTEN_LOCUS22580</name>
</gene>
<keyword evidence="3" id="KW-1185">Reference proteome</keyword>
<accession>A0A6H5HN51</accession>
<dbReference type="PANTHER" id="PTHR47331">
    <property type="entry name" value="PHD-TYPE DOMAIN-CONTAINING PROTEIN"/>
    <property type="match status" value="1"/>
</dbReference>
<dbReference type="InterPro" id="IPR040676">
    <property type="entry name" value="DUF5641"/>
</dbReference>
<dbReference type="EMBL" id="CADCXU010033363">
    <property type="protein sequence ID" value="CAB0018859.1"/>
    <property type="molecule type" value="Genomic_DNA"/>
</dbReference>
<evidence type="ECO:0000313" key="2">
    <source>
        <dbReference type="EMBL" id="CAB0018859.1"/>
    </source>
</evidence>
<dbReference type="PROSITE" id="PS50994">
    <property type="entry name" value="INTEGRASE"/>
    <property type="match status" value="1"/>
</dbReference>
<dbReference type="GO" id="GO:0003676">
    <property type="term" value="F:nucleic acid binding"/>
    <property type="evidence" value="ECO:0007669"/>
    <property type="project" value="InterPro"/>
</dbReference>
<dbReference type="InterPro" id="IPR012337">
    <property type="entry name" value="RNaseH-like_sf"/>
</dbReference>
<dbReference type="OrthoDB" id="6608729at2759"/>
<dbReference type="InterPro" id="IPR001584">
    <property type="entry name" value="Integrase_cat-core"/>
</dbReference>
<proteinExistence type="predicted"/>
<reference evidence="2 3" key="1">
    <citation type="submission" date="2020-02" db="EMBL/GenBank/DDBJ databases">
        <authorList>
            <person name="Ferguson B K."/>
        </authorList>
    </citation>
    <scope>NUCLEOTIDE SEQUENCE [LARGE SCALE GENOMIC DNA]</scope>
</reference>
<protein>
    <recommendedName>
        <fullName evidence="1">Integrase catalytic domain-containing protein</fullName>
    </recommendedName>
</protein>
<dbReference type="InterPro" id="IPR036397">
    <property type="entry name" value="RNaseH_sf"/>
</dbReference>
<name>A0A6H5HN51_9HEMI</name>
<dbReference type="InterPro" id="IPR041588">
    <property type="entry name" value="Integrase_H2C2"/>
</dbReference>
<feature type="domain" description="Integrase catalytic" evidence="1">
    <location>
        <begin position="255"/>
        <end position="453"/>
    </location>
</feature>
<sequence length="570" mass="64501">MKASKRALLDAPIANLLDFLLFYFMYSKLSPKLQDSFNSNVALRKIPTVKELDAFLDQQEAVARSRESQTSLSSGIAQSARKAHAQQYFHRPESPRNKSPIFMKHRPSPQLAFEKYPKPSFASLVFRAQRQALIDVVHDINGKRSSQLVRSLGLFIDPDTNLIRVCGRLTLSHQHQDTKHPMLLPTDHHLTRLIIDHSHHLNLHGGPKITLGHLRQRFWIVNGKEQVRRHLSKCNQCFQLKPIPFKPPMGKLPLSRTIPSSAFLSVGVDYAGPFLISSARLRGTATLKAYVVLFVCFSSKALHIEVATSLSTPAFIAAFRRFCDRRGNPQHVYSDNGSNFVGAAAELRHLQSLLSNPSHRSLTTTEASVHGTQWHFIPPRAPHFGGLWEASVKQTKRLLQVSMRGQRLDLESFQSLLIRIEAILNSRPIQDISPDASDDIEYLTPGHFLILRPLTAAPPNVPDPFELSVSPRGQYRHVKELALHFWKRWSREYLTSQQALQKWNKPDSRSPQVGQVVIILEDDLPPLSWKLGRISRLFPGPDEVSRVAEVRTPNGILCRPLRKLCPLPTQ</sequence>
<dbReference type="Gene3D" id="3.30.420.10">
    <property type="entry name" value="Ribonuclease H-like superfamily/Ribonuclease H"/>
    <property type="match status" value="1"/>
</dbReference>
<organism evidence="2 3">
    <name type="scientific">Nesidiocoris tenuis</name>
    <dbReference type="NCBI Taxonomy" id="355587"/>
    <lineage>
        <taxon>Eukaryota</taxon>
        <taxon>Metazoa</taxon>
        <taxon>Ecdysozoa</taxon>
        <taxon>Arthropoda</taxon>
        <taxon>Hexapoda</taxon>
        <taxon>Insecta</taxon>
        <taxon>Pterygota</taxon>
        <taxon>Neoptera</taxon>
        <taxon>Paraneoptera</taxon>
        <taxon>Hemiptera</taxon>
        <taxon>Heteroptera</taxon>
        <taxon>Panheteroptera</taxon>
        <taxon>Cimicomorpha</taxon>
        <taxon>Miridae</taxon>
        <taxon>Dicyphina</taxon>
        <taxon>Nesidiocoris</taxon>
    </lineage>
</organism>
<dbReference type="SUPFAM" id="SSF53098">
    <property type="entry name" value="Ribonuclease H-like"/>
    <property type="match status" value="1"/>
</dbReference>
<evidence type="ECO:0000259" key="1">
    <source>
        <dbReference type="PROSITE" id="PS50994"/>
    </source>
</evidence>
<dbReference type="Gene3D" id="1.10.340.70">
    <property type="match status" value="1"/>
</dbReference>